<reference evidence="4" key="1">
    <citation type="submission" date="2020-09" db="EMBL/GenBank/DDBJ databases">
        <title>The genome sequence of strain Labrenzia suaedae 4C16A.</title>
        <authorList>
            <person name="Liu Y."/>
        </authorList>
    </citation>
    <scope>NUCLEOTIDE SEQUENCE [LARGE SCALE GENOMIC DNA]</scope>
    <source>
        <strain evidence="4">4C16A</strain>
    </source>
</reference>
<dbReference type="NCBIfam" id="TIGR01617">
    <property type="entry name" value="arsC_related"/>
    <property type="match status" value="1"/>
</dbReference>
<comment type="caution">
    <text evidence="3">The sequence shown here is derived from an EMBL/GenBank/DDBJ whole genome shotgun (WGS) entry which is preliminary data.</text>
</comment>
<evidence type="ECO:0000256" key="1">
    <source>
        <dbReference type="ARBA" id="ARBA00007198"/>
    </source>
</evidence>
<evidence type="ECO:0000313" key="4">
    <source>
        <dbReference type="Proteomes" id="UP000632063"/>
    </source>
</evidence>
<dbReference type="PROSITE" id="PS51353">
    <property type="entry name" value="ARSC"/>
    <property type="match status" value="1"/>
</dbReference>
<dbReference type="NCBIfam" id="NF008107">
    <property type="entry name" value="PRK10853.1"/>
    <property type="match status" value="1"/>
</dbReference>
<dbReference type="PANTHER" id="PTHR30041">
    <property type="entry name" value="ARSENATE REDUCTASE"/>
    <property type="match status" value="1"/>
</dbReference>
<dbReference type="EMBL" id="JACYXI010000004">
    <property type="protein sequence ID" value="MBD8891447.1"/>
    <property type="molecule type" value="Genomic_DNA"/>
</dbReference>
<dbReference type="Proteomes" id="UP000632063">
    <property type="component" value="Unassembled WGS sequence"/>
</dbReference>
<gene>
    <name evidence="3" type="ORF">IG616_07810</name>
</gene>
<protein>
    <submittedName>
        <fullName evidence="3">ArsC family reductase</fullName>
    </submittedName>
</protein>
<reference evidence="3 4" key="2">
    <citation type="journal article" date="2021" name="Int. J. Syst. Evol. Microbiol.">
        <title>Roseibium litorale sp. nov., isolated from a tidal flat sediment and proposal for the reclassification of Labrenzia polysiphoniae as Roseibium polysiphoniae comb. nov.</title>
        <authorList>
            <person name="Liu Y."/>
            <person name="Pei T."/>
            <person name="Du J."/>
            <person name="Chao M."/>
            <person name="Deng M.R."/>
            <person name="Zhu H."/>
        </authorList>
    </citation>
    <scope>NUCLEOTIDE SEQUENCE [LARGE SCALE GENOMIC DNA]</scope>
    <source>
        <strain evidence="3 4">4C16A</strain>
    </source>
</reference>
<organism evidence="3 4">
    <name type="scientific">Roseibium litorale</name>
    <dbReference type="NCBI Taxonomy" id="2803841"/>
    <lineage>
        <taxon>Bacteria</taxon>
        <taxon>Pseudomonadati</taxon>
        <taxon>Pseudomonadota</taxon>
        <taxon>Alphaproteobacteria</taxon>
        <taxon>Hyphomicrobiales</taxon>
        <taxon>Stappiaceae</taxon>
        <taxon>Roseibium</taxon>
    </lineage>
</organism>
<dbReference type="InterPro" id="IPR036249">
    <property type="entry name" value="Thioredoxin-like_sf"/>
</dbReference>
<dbReference type="Gene3D" id="3.40.30.10">
    <property type="entry name" value="Glutaredoxin"/>
    <property type="match status" value="1"/>
</dbReference>
<proteinExistence type="inferred from homology"/>
<sequence length="119" mass="13493">MKVYGIKNCDTVKKARKFLEEAGVEYSFHDYKKDGVDPVKLRGFVDEFGWEMVLNRKGTTWRKLDEDIKDGVTSADTAIEIMLEHPSAIKRPIAEGKVKTLLGYDPVAWEMALELGELA</sequence>
<dbReference type="RefSeq" id="WP_192147601.1">
    <property type="nucleotide sequence ID" value="NZ_JACYXI010000004.1"/>
</dbReference>
<accession>A0ABR9CMB3</accession>
<name>A0ABR9CMB3_9HYPH</name>
<dbReference type="CDD" id="cd03035">
    <property type="entry name" value="ArsC_Yffb"/>
    <property type="match status" value="1"/>
</dbReference>
<dbReference type="SUPFAM" id="SSF52833">
    <property type="entry name" value="Thioredoxin-like"/>
    <property type="match status" value="1"/>
</dbReference>
<dbReference type="InterPro" id="IPR006660">
    <property type="entry name" value="Arsenate_reductase-like"/>
</dbReference>
<keyword evidence="4" id="KW-1185">Reference proteome</keyword>
<dbReference type="InterPro" id="IPR006504">
    <property type="entry name" value="Tscrpt_reg_Spx/MgsR"/>
</dbReference>
<dbReference type="Pfam" id="PF03960">
    <property type="entry name" value="ArsC"/>
    <property type="match status" value="1"/>
</dbReference>
<evidence type="ECO:0000313" key="3">
    <source>
        <dbReference type="EMBL" id="MBD8891447.1"/>
    </source>
</evidence>
<dbReference type="PANTHER" id="PTHR30041:SF8">
    <property type="entry name" value="PROTEIN YFFB"/>
    <property type="match status" value="1"/>
</dbReference>
<comment type="similarity">
    <text evidence="1 2">Belongs to the ArsC family.</text>
</comment>
<evidence type="ECO:0000256" key="2">
    <source>
        <dbReference type="PROSITE-ProRule" id="PRU01282"/>
    </source>
</evidence>